<evidence type="ECO:0000313" key="2">
    <source>
        <dbReference type="EMBL" id="RHZ75383.1"/>
    </source>
</evidence>
<dbReference type="GO" id="GO:0070652">
    <property type="term" value="C:HAUS complex"/>
    <property type="evidence" value="ECO:0007669"/>
    <property type="project" value="InterPro"/>
</dbReference>
<feature type="coiled-coil region" evidence="1">
    <location>
        <begin position="278"/>
        <end position="342"/>
    </location>
</feature>
<dbReference type="GO" id="GO:0051011">
    <property type="term" value="F:microtubule minus-end binding"/>
    <property type="evidence" value="ECO:0007669"/>
    <property type="project" value="TreeGrafter"/>
</dbReference>
<evidence type="ECO:0000313" key="3">
    <source>
        <dbReference type="Proteomes" id="UP000266861"/>
    </source>
</evidence>
<dbReference type="STRING" id="1348612.A0A397IQY5"/>
<dbReference type="InterPro" id="IPR029327">
    <property type="entry name" value="HAUS4"/>
</dbReference>
<dbReference type="Proteomes" id="UP000266861">
    <property type="component" value="Unassembled WGS sequence"/>
</dbReference>
<evidence type="ECO:0000256" key="1">
    <source>
        <dbReference type="SAM" id="Coils"/>
    </source>
</evidence>
<gene>
    <name evidence="2" type="ORF">Glove_214g31</name>
</gene>
<dbReference type="GO" id="GO:0051225">
    <property type="term" value="P:spindle assembly"/>
    <property type="evidence" value="ECO:0007669"/>
    <property type="project" value="InterPro"/>
</dbReference>
<reference evidence="2 3" key="1">
    <citation type="submission" date="2018-08" db="EMBL/GenBank/DDBJ databases">
        <title>Genome and evolution of the arbuscular mycorrhizal fungus Diversispora epigaea (formerly Glomus versiforme) and its bacterial endosymbionts.</title>
        <authorList>
            <person name="Sun X."/>
            <person name="Fei Z."/>
            <person name="Harrison M."/>
        </authorList>
    </citation>
    <scope>NUCLEOTIDE SEQUENCE [LARGE SCALE GENOMIC DNA]</scope>
    <source>
        <strain evidence="2 3">IT104</strain>
    </source>
</reference>
<dbReference type="EMBL" id="PQFF01000199">
    <property type="protein sequence ID" value="RHZ75383.1"/>
    <property type="molecule type" value="Genomic_DNA"/>
</dbReference>
<dbReference type="PANTHER" id="PTHR16219:SF1">
    <property type="entry name" value="HAUS AUGMIN-LIKE COMPLEX SUBUNIT 4"/>
    <property type="match status" value="1"/>
</dbReference>
<keyword evidence="3" id="KW-1185">Reference proteome</keyword>
<organism evidence="2 3">
    <name type="scientific">Diversispora epigaea</name>
    <dbReference type="NCBI Taxonomy" id="1348612"/>
    <lineage>
        <taxon>Eukaryota</taxon>
        <taxon>Fungi</taxon>
        <taxon>Fungi incertae sedis</taxon>
        <taxon>Mucoromycota</taxon>
        <taxon>Glomeromycotina</taxon>
        <taxon>Glomeromycetes</taxon>
        <taxon>Diversisporales</taxon>
        <taxon>Diversisporaceae</taxon>
        <taxon>Diversispora</taxon>
    </lineage>
</organism>
<sequence>MPFHINKTLLSENPNFAEFYEQLFTHYLAPDGTTKELFLELNKDTHLEDKIFYCENLTLYNAIQQLTLEKEINENSDISGKTLETIKNLLSFAETKQYLNFRPQDISLKNCKLLGLTEEKLQQQQYELNKNKNESSLSQELNIKGILLNYIENKLKKLCEDIAKFYYVGEDSNPKLLFAKATKLDEKLNRRIEELRSFRISLVEDKNQLGEHITDYMNVMKNILLNLWNCIEEFKHCHEFKKNEVFCDYFSSVMKSIILKFRVLKLNALLSVYDQDTVEGLKNIRDNLLKEEENLIKELNEIEFELSKYQAAYEFDQIVQAYIEVNKEIERVRDDILRIENS</sequence>
<evidence type="ECO:0008006" key="4">
    <source>
        <dbReference type="Google" id="ProtNLM"/>
    </source>
</evidence>
<dbReference type="AlphaFoldDB" id="A0A397IQY5"/>
<protein>
    <recommendedName>
        <fullName evidence="4">HAUS augmin-like complex subunit 4</fullName>
    </recommendedName>
</protein>
<dbReference type="OrthoDB" id="66964at2759"/>
<comment type="caution">
    <text evidence="2">The sequence shown here is derived from an EMBL/GenBank/DDBJ whole genome shotgun (WGS) entry which is preliminary data.</text>
</comment>
<dbReference type="PANTHER" id="PTHR16219">
    <property type="entry name" value="AUGMIN SUBUNIT 4 FAMILY MEMBER"/>
    <property type="match status" value="1"/>
</dbReference>
<name>A0A397IQY5_9GLOM</name>
<accession>A0A397IQY5</accession>
<keyword evidence="1" id="KW-0175">Coiled coil</keyword>
<dbReference type="Pfam" id="PF14735">
    <property type="entry name" value="HAUS4"/>
    <property type="match status" value="1"/>
</dbReference>
<proteinExistence type="predicted"/>